<accession>A0ABT3NG69</accession>
<feature type="domain" description="HipA-like kinase" evidence="1">
    <location>
        <begin position="21"/>
        <end position="176"/>
    </location>
</feature>
<dbReference type="RefSeq" id="WP_131277352.1">
    <property type="nucleotide sequence ID" value="NZ_JAPEQW010000004.1"/>
</dbReference>
<proteinExistence type="predicted"/>
<evidence type="ECO:0000313" key="2">
    <source>
        <dbReference type="EMBL" id="MCW8038553.1"/>
    </source>
</evidence>
<sequence>MGAINIDPPLKYMITKSKPFAFGVKRLPPSFTTLTNPLLTLTQEQLQSALEIFIFDMLIKNPDRKIGNPNCLTNGSTFAIFDHDLSLRPKVFSWDLEPWEGGYMESPEVKKHIFFSSLKGKTESLEVSDFIIFWKGLTDERLAEYKNSIPPEWLVNCENKVDEVLTFIKSLRNNIDQALFLIREVLK</sequence>
<comment type="caution">
    <text evidence="2">The sequence shown here is derived from an EMBL/GenBank/DDBJ whole genome shotgun (WGS) entry which is preliminary data.</text>
</comment>
<keyword evidence="3" id="KW-1185">Reference proteome</keyword>
<organism evidence="2 3">
    <name type="scientific">Acinetobacter entericus</name>
    <dbReference type="NCBI Taxonomy" id="2989714"/>
    <lineage>
        <taxon>Bacteria</taxon>
        <taxon>Pseudomonadati</taxon>
        <taxon>Pseudomonadota</taxon>
        <taxon>Gammaproteobacteria</taxon>
        <taxon>Moraxellales</taxon>
        <taxon>Moraxellaceae</taxon>
        <taxon>Acinetobacter</taxon>
    </lineage>
</organism>
<protein>
    <recommendedName>
        <fullName evidence="1">HipA-like kinase domain-containing protein</fullName>
    </recommendedName>
</protein>
<evidence type="ECO:0000313" key="3">
    <source>
        <dbReference type="Proteomes" id="UP001209682"/>
    </source>
</evidence>
<dbReference type="Proteomes" id="UP001209682">
    <property type="component" value="Unassembled WGS sequence"/>
</dbReference>
<dbReference type="Pfam" id="PF20613">
    <property type="entry name" value="HipA_2"/>
    <property type="match status" value="1"/>
</dbReference>
<dbReference type="InterPro" id="IPR046748">
    <property type="entry name" value="HipA_2"/>
</dbReference>
<reference evidence="2 3" key="1">
    <citation type="submission" date="2022-11" db="EMBL/GenBank/DDBJ databases">
        <title>Acinetobacter entericus sp. nov., isolated from the gut of the plastic-eating larvae of the Coleoptera insect Zophobas atratus.</title>
        <authorList>
            <person name="Dong X."/>
            <person name="Yang Y."/>
        </authorList>
    </citation>
    <scope>NUCLEOTIDE SEQUENCE [LARGE SCALE GENOMIC DNA]</scope>
    <source>
        <strain evidence="2 3">BIT-DXN8</strain>
    </source>
</reference>
<evidence type="ECO:0000259" key="1">
    <source>
        <dbReference type="Pfam" id="PF20613"/>
    </source>
</evidence>
<dbReference type="EMBL" id="JAPEQW010000004">
    <property type="protein sequence ID" value="MCW8038553.1"/>
    <property type="molecule type" value="Genomic_DNA"/>
</dbReference>
<gene>
    <name evidence="2" type="ORF">OKC24_05130</name>
</gene>
<name>A0ABT3NG69_9GAMM</name>